<dbReference type="EMBL" id="SOYY01000023">
    <property type="protein sequence ID" value="KAA0703645.1"/>
    <property type="molecule type" value="Genomic_DNA"/>
</dbReference>
<comment type="caution">
    <text evidence="1">The sequence shown here is derived from an EMBL/GenBank/DDBJ whole genome shotgun (WGS) entry which is preliminary data.</text>
</comment>
<evidence type="ECO:0000313" key="2">
    <source>
        <dbReference type="Proteomes" id="UP000324632"/>
    </source>
</evidence>
<dbReference type="Proteomes" id="UP000324632">
    <property type="component" value="Chromosome 23"/>
</dbReference>
<sequence length="138" mass="15301">MILCRSKKSAFSPDAEFSPLACQKATFLSLGSCYICPCLEISDSVSMVEHTQHSHTSEKTLFYPQRNGQVVVGVRLLYVVNSVSGGRIRLEVLMASAELRYLGVESPQFLERDNELGSLLSDHDSMLSESGLERIRPC</sequence>
<protein>
    <submittedName>
        <fullName evidence="1">Uncharacterized protein</fullName>
    </submittedName>
</protein>
<proteinExistence type="predicted"/>
<dbReference type="AlphaFoldDB" id="A0A5A9N3C2"/>
<accession>A0A5A9N3C2</accession>
<keyword evidence="2" id="KW-1185">Reference proteome</keyword>
<name>A0A5A9N3C2_9TELE</name>
<gene>
    <name evidence="1" type="ORF">E1301_Tti015509</name>
</gene>
<evidence type="ECO:0000313" key="1">
    <source>
        <dbReference type="EMBL" id="KAA0703645.1"/>
    </source>
</evidence>
<reference evidence="1 2" key="1">
    <citation type="journal article" date="2019" name="Mol. Ecol. Resour.">
        <title>Chromosome-level genome assembly of Triplophysa tibetana, a fish adapted to the harsh high-altitude environment of the Tibetan Plateau.</title>
        <authorList>
            <person name="Yang X."/>
            <person name="Liu H."/>
            <person name="Ma Z."/>
            <person name="Zou Y."/>
            <person name="Zou M."/>
            <person name="Mao Y."/>
            <person name="Li X."/>
            <person name="Wang H."/>
            <person name="Chen T."/>
            <person name="Wang W."/>
            <person name="Yang R."/>
        </authorList>
    </citation>
    <scope>NUCLEOTIDE SEQUENCE [LARGE SCALE GENOMIC DNA]</scope>
    <source>
        <strain evidence="1">TTIB1903HZAU</strain>
        <tissue evidence="1">Muscle</tissue>
    </source>
</reference>
<organism evidence="1 2">
    <name type="scientific">Triplophysa tibetana</name>
    <dbReference type="NCBI Taxonomy" id="1572043"/>
    <lineage>
        <taxon>Eukaryota</taxon>
        <taxon>Metazoa</taxon>
        <taxon>Chordata</taxon>
        <taxon>Craniata</taxon>
        <taxon>Vertebrata</taxon>
        <taxon>Euteleostomi</taxon>
        <taxon>Actinopterygii</taxon>
        <taxon>Neopterygii</taxon>
        <taxon>Teleostei</taxon>
        <taxon>Ostariophysi</taxon>
        <taxon>Cypriniformes</taxon>
        <taxon>Nemacheilidae</taxon>
        <taxon>Triplophysa</taxon>
    </lineage>
</organism>